<accession>A0A5Q5BKJ5</accession>
<organism evidence="2">
    <name type="scientific">Mycobacterium sp. (strain MCS)</name>
    <dbReference type="NCBI Taxonomy" id="164756"/>
    <lineage>
        <taxon>Bacteria</taxon>
        <taxon>Bacillati</taxon>
        <taxon>Actinomycetota</taxon>
        <taxon>Actinomycetes</taxon>
        <taxon>Mycobacteriales</taxon>
        <taxon>Mycobacteriaceae</taxon>
        <taxon>Mycobacterium</taxon>
    </lineage>
</organism>
<dbReference type="GO" id="GO:0016151">
    <property type="term" value="F:nickel cation binding"/>
    <property type="evidence" value="ECO:0007669"/>
    <property type="project" value="InterPro"/>
</dbReference>
<protein>
    <submittedName>
        <fullName evidence="2">Putative urease accessory protein</fullName>
    </submittedName>
</protein>
<evidence type="ECO:0000256" key="1">
    <source>
        <dbReference type="ARBA" id="ARBA00023186"/>
    </source>
</evidence>
<evidence type="ECO:0000313" key="2">
    <source>
        <dbReference type="EMBL" id="ABG08909.1"/>
    </source>
</evidence>
<keyword evidence="1" id="KW-0143">Chaperone</keyword>
<proteinExistence type="predicted"/>
<sequence>MRSDVVIVACAGRGPRIEHTGGIAVRRTGSDTVYLVSAAATPLGGDVINVRVVVEPGARLVVRSAAATVTLPSAATPESQTCWDIESAGALDIDPQPTVVAGASRHLTTTRIRLTDAGSIRLRERVQIGRSGEREGFWSGALHADVDGAPLLRHRVELGTGSVTDDALGRPLACVSELRYPEPSFASDGTVLALAAGGCLATWQGERLTN</sequence>
<dbReference type="EMBL" id="CP000384">
    <property type="protein sequence ID" value="ABG08909.1"/>
    <property type="molecule type" value="Genomic_DNA"/>
</dbReference>
<gene>
    <name evidence="2" type="ordered locus">Mmcs_2802</name>
</gene>
<dbReference type="InterPro" id="IPR002669">
    <property type="entry name" value="UreD"/>
</dbReference>
<dbReference type="AlphaFoldDB" id="A0A5Q5BKJ5"/>
<dbReference type="KEGG" id="mmc:Mmcs_2802"/>
<dbReference type="Pfam" id="PF01774">
    <property type="entry name" value="UreD"/>
    <property type="match status" value="1"/>
</dbReference>
<reference evidence="2" key="1">
    <citation type="submission" date="2006-06" db="EMBL/GenBank/DDBJ databases">
        <title>Complete sequence of chromosome of Mycobacterium sp. MCS.</title>
        <authorList>
            <consortium name="US DOE Joint Genome Institute"/>
            <person name="Copeland A."/>
            <person name="Lucas S."/>
            <person name="Lapidus A."/>
            <person name="Barry K."/>
            <person name="Detter J.C."/>
            <person name="Glavina del Rio T."/>
            <person name="Hammon N."/>
            <person name="Israni S."/>
            <person name="Dalin E."/>
            <person name="Tice H."/>
            <person name="Pitluck S."/>
            <person name="Martinez M."/>
            <person name="Schmutz J."/>
            <person name="Larimer F."/>
            <person name="Land M."/>
            <person name="Hauser L."/>
            <person name="Kyrpides N."/>
            <person name="Kim E."/>
            <person name="Miller C.D."/>
            <person name="Hughes J.E."/>
            <person name="Anderson A.J."/>
            <person name="Sims R.C."/>
            <person name="Richardson P."/>
        </authorList>
    </citation>
    <scope>NUCLEOTIDE SEQUENCE [LARGE SCALE GENOMIC DNA]</scope>
    <source>
        <strain evidence="2">MCS</strain>
    </source>
</reference>
<name>A0A5Q5BKJ5_MYCSS</name>